<feature type="compositionally biased region" description="Basic and acidic residues" evidence="1">
    <location>
        <begin position="166"/>
        <end position="175"/>
    </location>
</feature>
<organism evidence="4">
    <name type="scientific">Anisakis simplex</name>
    <name type="common">Herring worm</name>
    <dbReference type="NCBI Taxonomy" id="6269"/>
    <lineage>
        <taxon>Eukaryota</taxon>
        <taxon>Metazoa</taxon>
        <taxon>Ecdysozoa</taxon>
        <taxon>Nematoda</taxon>
        <taxon>Chromadorea</taxon>
        <taxon>Rhabditida</taxon>
        <taxon>Spirurina</taxon>
        <taxon>Ascaridomorpha</taxon>
        <taxon>Ascaridoidea</taxon>
        <taxon>Anisakidae</taxon>
        <taxon>Anisakis</taxon>
        <taxon>Anisakis simplex complex</taxon>
    </lineage>
</organism>
<dbReference type="AlphaFoldDB" id="A0A0M3K020"/>
<protein>
    <submittedName>
        <fullName evidence="4">LSM14 domain-containing protein</fullName>
    </submittedName>
</protein>
<feature type="region of interest" description="Disordered" evidence="1">
    <location>
        <begin position="31"/>
        <end position="66"/>
    </location>
</feature>
<keyword evidence="3" id="KW-1185">Reference proteome</keyword>
<evidence type="ECO:0000256" key="1">
    <source>
        <dbReference type="SAM" id="MobiDB-lite"/>
    </source>
</evidence>
<proteinExistence type="predicted"/>
<dbReference type="EMBL" id="UYRR01031432">
    <property type="protein sequence ID" value="VDK50023.1"/>
    <property type="molecule type" value="Genomic_DNA"/>
</dbReference>
<gene>
    <name evidence="2" type="ORF">ASIM_LOCUS13570</name>
</gene>
<accession>A0A0M3K020</accession>
<sequence length="175" mass="20057">MKLQCLTTKTENAVTNYRLYEFQEIFDSRVRSNSTKTRSTNQNIDNNNTNTHNNSDTDKAESPPSLLHVNGQHYAALSDSDMLRLSFERHLTLCGVASNRETRYYDLSPQTTDDVKFETFDANLETDYVLHWLDRDPSERNARSSLGDYGESSMKKKRSGSGTENYGRDEIHKGD</sequence>
<name>A0A0M3K020_ANISI</name>
<dbReference type="Proteomes" id="UP000267096">
    <property type="component" value="Unassembled WGS sequence"/>
</dbReference>
<reference evidence="2 3" key="2">
    <citation type="submission" date="2018-11" db="EMBL/GenBank/DDBJ databases">
        <authorList>
            <consortium name="Pathogen Informatics"/>
        </authorList>
    </citation>
    <scope>NUCLEOTIDE SEQUENCE [LARGE SCALE GENOMIC DNA]</scope>
</reference>
<feature type="region of interest" description="Disordered" evidence="1">
    <location>
        <begin position="137"/>
        <end position="175"/>
    </location>
</feature>
<reference evidence="4" key="1">
    <citation type="submission" date="2017-02" db="UniProtKB">
        <authorList>
            <consortium name="WormBaseParasite"/>
        </authorList>
    </citation>
    <scope>IDENTIFICATION</scope>
</reference>
<feature type="compositionally biased region" description="Low complexity" evidence="1">
    <location>
        <begin position="40"/>
        <end position="54"/>
    </location>
</feature>
<dbReference type="WBParaSite" id="ASIM_0001414201-mRNA-1">
    <property type="protein sequence ID" value="ASIM_0001414201-mRNA-1"/>
    <property type="gene ID" value="ASIM_0001414201"/>
</dbReference>
<evidence type="ECO:0000313" key="2">
    <source>
        <dbReference type="EMBL" id="VDK50023.1"/>
    </source>
</evidence>
<evidence type="ECO:0000313" key="3">
    <source>
        <dbReference type="Proteomes" id="UP000267096"/>
    </source>
</evidence>
<evidence type="ECO:0000313" key="4">
    <source>
        <dbReference type="WBParaSite" id="ASIM_0001414201-mRNA-1"/>
    </source>
</evidence>